<name>A0A1H3LUB7_9PSEU</name>
<protein>
    <submittedName>
        <fullName evidence="1">Uncharacterized protein</fullName>
    </submittedName>
</protein>
<dbReference type="EMBL" id="FNON01000006">
    <property type="protein sequence ID" value="SDY67568.1"/>
    <property type="molecule type" value="Genomic_DNA"/>
</dbReference>
<sequence>MAEEEDYNQQLLEWLDIDLATLIPAQRVPQENLRG</sequence>
<proteinExistence type="predicted"/>
<gene>
    <name evidence="1" type="ORF">SAMN05421504_106345</name>
</gene>
<keyword evidence="2" id="KW-1185">Reference proteome</keyword>
<organism evidence="1 2">
    <name type="scientific">Amycolatopsis xylanica</name>
    <dbReference type="NCBI Taxonomy" id="589385"/>
    <lineage>
        <taxon>Bacteria</taxon>
        <taxon>Bacillati</taxon>
        <taxon>Actinomycetota</taxon>
        <taxon>Actinomycetes</taxon>
        <taxon>Pseudonocardiales</taxon>
        <taxon>Pseudonocardiaceae</taxon>
        <taxon>Amycolatopsis</taxon>
    </lineage>
</organism>
<dbReference type="AlphaFoldDB" id="A0A1H3LUB7"/>
<evidence type="ECO:0000313" key="1">
    <source>
        <dbReference type="EMBL" id="SDY67568.1"/>
    </source>
</evidence>
<dbReference type="Proteomes" id="UP000199515">
    <property type="component" value="Unassembled WGS sequence"/>
</dbReference>
<evidence type="ECO:0000313" key="2">
    <source>
        <dbReference type="Proteomes" id="UP000199515"/>
    </source>
</evidence>
<reference evidence="1 2" key="1">
    <citation type="submission" date="2016-10" db="EMBL/GenBank/DDBJ databases">
        <authorList>
            <person name="de Groot N.N."/>
        </authorList>
    </citation>
    <scope>NUCLEOTIDE SEQUENCE [LARGE SCALE GENOMIC DNA]</scope>
    <source>
        <strain evidence="1 2">CPCC 202699</strain>
    </source>
</reference>
<accession>A0A1H3LUB7</accession>